<dbReference type="SUPFAM" id="SSF51735">
    <property type="entry name" value="NAD(P)-binding Rossmann-fold domains"/>
    <property type="match status" value="1"/>
</dbReference>
<comment type="caution">
    <text evidence="2">The sequence shown here is derived from an EMBL/GenBank/DDBJ whole genome shotgun (WGS) entry which is preliminary data.</text>
</comment>
<reference evidence="2 3" key="1">
    <citation type="submission" date="2019-09" db="EMBL/GenBank/DDBJ databases">
        <title>Draft genome sequences of 48 bacterial type strains from the CCUG.</title>
        <authorList>
            <person name="Tunovic T."/>
            <person name="Pineiro-Iglesias B."/>
            <person name="Unosson C."/>
            <person name="Inganas E."/>
            <person name="Ohlen M."/>
            <person name="Cardew S."/>
            <person name="Jensie-Markopoulos S."/>
            <person name="Salva-Serra F."/>
            <person name="Jaen-Luchoro D."/>
            <person name="Karlsson R."/>
            <person name="Svensson-Stadler L."/>
            <person name="Chun J."/>
            <person name="Moore E."/>
        </authorList>
    </citation>
    <scope>NUCLEOTIDE SEQUENCE [LARGE SCALE GENOMIC DNA]</scope>
    <source>
        <strain evidence="2 3">CCUG 65687</strain>
    </source>
</reference>
<evidence type="ECO:0000313" key="2">
    <source>
        <dbReference type="EMBL" id="KAB0645019.1"/>
    </source>
</evidence>
<dbReference type="EMBL" id="VZOL01000998">
    <property type="protein sequence ID" value="KAB0645019.1"/>
    <property type="molecule type" value="Genomic_DNA"/>
</dbReference>
<sequence>MSLPDVPRLGFIGAGRLARCLARRFAAAGFPVVAIASRTTESATGLAARIDGCRAVDT</sequence>
<name>A0A6L3N5Z2_9BURK</name>
<dbReference type="AlphaFoldDB" id="A0A6L3N5Z2"/>
<dbReference type="InterPro" id="IPR028939">
    <property type="entry name" value="P5C_Rdtase_cat_N"/>
</dbReference>
<dbReference type="Pfam" id="PF03807">
    <property type="entry name" value="F420_oxidored"/>
    <property type="match status" value="1"/>
</dbReference>
<evidence type="ECO:0000259" key="1">
    <source>
        <dbReference type="Pfam" id="PF03807"/>
    </source>
</evidence>
<proteinExistence type="predicted"/>
<organism evidence="2 3">
    <name type="scientific">Burkholderia territorii</name>
    <dbReference type="NCBI Taxonomy" id="1503055"/>
    <lineage>
        <taxon>Bacteria</taxon>
        <taxon>Pseudomonadati</taxon>
        <taxon>Pseudomonadota</taxon>
        <taxon>Betaproteobacteria</taxon>
        <taxon>Burkholderiales</taxon>
        <taxon>Burkholderiaceae</taxon>
        <taxon>Burkholderia</taxon>
        <taxon>Burkholderia cepacia complex</taxon>
    </lineage>
</organism>
<protein>
    <submittedName>
        <fullName evidence="2">DUF2520 domain-containing protein</fullName>
    </submittedName>
</protein>
<dbReference type="Proteomes" id="UP000473571">
    <property type="component" value="Unassembled WGS sequence"/>
</dbReference>
<feature type="domain" description="Pyrroline-5-carboxylate reductase catalytic N-terminal" evidence="1">
    <location>
        <begin position="8"/>
        <end position="51"/>
    </location>
</feature>
<dbReference type="InterPro" id="IPR036291">
    <property type="entry name" value="NAD(P)-bd_dom_sf"/>
</dbReference>
<dbReference type="RefSeq" id="WP_170296777.1">
    <property type="nucleotide sequence ID" value="NZ_VZOL01000998.1"/>
</dbReference>
<evidence type="ECO:0000313" key="3">
    <source>
        <dbReference type="Proteomes" id="UP000473571"/>
    </source>
</evidence>
<gene>
    <name evidence="2" type="ORF">F7R13_32695</name>
</gene>
<feature type="non-terminal residue" evidence="2">
    <location>
        <position position="58"/>
    </location>
</feature>
<dbReference type="Gene3D" id="3.40.50.720">
    <property type="entry name" value="NAD(P)-binding Rossmann-like Domain"/>
    <property type="match status" value="1"/>
</dbReference>
<accession>A0A6L3N5Z2</accession>